<dbReference type="EMBL" id="BRZM01000791">
    <property type="protein sequence ID" value="GLD71908.1"/>
    <property type="molecule type" value="Genomic_DNA"/>
</dbReference>
<feature type="region of interest" description="Disordered" evidence="4">
    <location>
        <begin position="334"/>
        <end position="387"/>
    </location>
</feature>
<feature type="compositionally biased region" description="Low complexity" evidence="4">
    <location>
        <begin position="336"/>
        <end position="372"/>
    </location>
</feature>
<feature type="domain" description="Immunoglobulin" evidence="6">
    <location>
        <begin position="62"/>
        <end position="157"/>
    </location>
</feature>
<dbReference type="GO" id="GO:0004888">
    <property type="term" value="F:transmembrane signaling receptor activity"/>
    <property type="evidence" value="ECO:0007669"/>
    <property type="project" value="TreeGrafter"/>
</dbReference>
<keyword evidence="8" id="KW-1185">Reference proteome</keyword>
<evidence type="ECO:0000256" key="5">
    <source>
        <dbReference type="SAM" id="Phobius"/>
    </source>
</evidence>
<organism evidence="7 8">
    <name type="scientific">Lates japonicus</name>
    <name type="common">Japanese lates</name>
    <dbReference type="NCBI Taxonomy" id="270547"/>
    <lineage>
        <taxon>Eukaryota</taxon>
        <taxon>Metazoa</taxon>
        <taxon>Chordata</taxon>
        <taxon>Craniata</taxon>
        <taxon>Vertebrata</taxon>
        <taxon>Euteleostomi</taxon>
        <taxon>Actinopterygii</taxon>
        <taxon>Neopterygii</taxon>
        <taxon>Teleostei</taxon>
        <taxon>Neoteleostei</taxon>
        <taxon>Acanthomorphata</taxon>
        <taxon>Carangaria</taxon>
        <taxon>Carangaria incertae sedis</taxon>
        <taxon>Centropomidae</taxon>
        <taxon>Lates</taxon>
    </lineage>
</organism>
<feature type="domain" description="Immunoglobulin" evidence="6">
    <location>
        <begin position="210"/>
        <end position="320"/>
    </location>
</feature>
<gene>
    <name evidence="7" type="ORF">AKAME5_002323200</name>
</gene>
<evidence type="ECO:0000313" key="7">
    <source>
        <dbReference type="EMBL" id="GLD71908.1"/>
    </source>
</evidence>
<reference evidence="7" key="1">
    <citation type="submission" date="2022-08" db="EMBL/GenBank/DDBJ databases">
        <title>Genome sequencing of akame (Lates japonicus).</title>
        <authorList>
            <person name="Hashiguchi Y."/>
            <person name="Takahashi H."/>
        </authorList>
    </citation>
    <scope>NUCLEOTIDE SEQUENCE</scope>
    <source>
        <strain evidence="7">Kochi</strain>
    </source>
</reference>
<feature type="region of interest" description="Disordered" evidence="4">
    <location>
        <begin position="532"/>
        <end position="561"/>
    </location>
</feature>
<evidence type="ECO:0000256" key="1">
    <source>
        <dbReference type="ARBA" id="ARBA00004370"/>
    </source>
</evidence>
<dbReference type="InterPro" id="IPR050671">
    <property type="entry name" value="CD300_family_receptors"/>
</dbReference>
<feature type="transmembrane region" description="Helical" evidence="5">
    <location>
        <begin position="393"/>
        <end position="415"/>
    </location>
</feature>
<dbReference type="PANTHER" id="PTHR11860">
    <property type="entry name" value="POLYMERIC-IMMUNOGLOBULIN RECEPTOR"/>
    <property type="match status" value="1"/>
</dbReference>
<dbReference type="InterPro" id="IPR036179">
    <property type="entry name" value="Ig-like_dom_sf"/>
</dbReference>
<accession>A0AAD3NF70</accession>
<feature type="compositionally biased region" description="Polar residues" evidence="4">
    <location>
        <begin position="552"/>
        <end position="561"/>
    </location>
</feature>
<keyword evidence="3 5" id="KW-0472">Membrane</keyword>
<dbReference type="InterPro" id="IPR003599">
    <property type="entry name" value="Ig_sub"/>
</dbReference>
<dbReference type="GO" id="GO:0005886">
    <property type="term" value="C:plasma membrane"/>
    <property type="evidence" value="ECO:0007669"/>
    <property type="project" value="TreeGrafter"/>
</dbReference>
<evidence type="ECO:0000259" key="6">
    <source>
        <dbReference type="SMART" id="SM00409"/>
    </source>
</evidence>
<dbReference type="PANTHER" id="PTHR11860:SF87">
    <property type="entry name" value="CMRF35-LIKE MOLECULE 8"/>
    <property type="match status" value="1"/>
</dbReference>
<feature type="compositionally biased region" description="Polar residues" evidence="4">
    <location>
        <begin position="216"/>
        <end position="234"/>
    </location>
</feature>
<evidence type="ECO:0000313" key="8">
    <source>
        <dbReference type="Proteomes" id="UP001279410"/>
    </source>
</evidence>
<dbReference type="SUPFAM" id="SSF48726">
    <property type="entry name" value="Immunoglobulin"/>
    <property type="match status" value="1"/>
</dbReference>
<feature type="region of interest" description="Disordered" evidence="4">
    <location>
        <begin position="208"/>
        <end position="257"/>
    </location>
</feature>
<name>A0AAD3NF70_LATJO</name>
<keyword evidence="2 5" id="KW-0812">Transmembrane</keyword>
<keyword evidence="5" id="KW-1133">Transmembrane helix</keyword>
<comment type="subcellular location">
    <subcellularLocation>
        <location evidence="1">Membrane</location>
    </subcellularLocation>
</comment>
<dbReference type="InterPro" id="IPR013106">
    <property type="entry name" value="Ig_V-set"/>
</dbReference>
<dbReference type="SMART" id="SM00409">
    <property type="entry name" value="IG"/>
    <property type="match status" value="2"/>
</dbReference>
<evidence type="ECO:0000256" key="2">
    <source>
        <dbReference type="ARBA" id="ARBA00022692"/>
    </source>
</evidence>
<dbReference type="Pfam" id="PF07686">
    <property type="entry name" value="V-set"/>
    <property type="match status" value="1"/>
</dbReference>
<sequence>MHRTSFHELKEKMSQFSVPFLFLEQQRSSSDSGLYSCGLDRTQLVQFEIIVRDARLTGNHEDKPIKMRTGEDVTVQCDFTSFGASKFFCKDSCQEKVLVGTDRFRAQRDRYSIRYITGTRGGSFVFVTITNLTKSDSGQYWCGLDRTLQRDFELIVTDDVILYVGVTLGLLVILLAVAALVFCRKRTSKEPLVEAEYASVTEADRVYEGVREGDRQSSSPVEMSSVHTGATYTKSDGAKTSDDSFDAGATSQHKAEDDSGALTYAQVKFSSRAAGSATRTPRVLNVSITQLTKSDSGRYICGLDRRFFVDSHEEFEISVTDALTSLKPSWSPRLFSTSVPSDSTPTTTTQSLSSRSGSSTPSSPFPGTTSQSKQQQTEPTTTATTSSAHSGKLLYVGVMLLIKIVVLSLAVLTFCRRKARKLQKLPAETEHTYPTEAGRMYEDIREDRPSRPPPVEISSVYTCVKYTKPDKAEVSDDYSFVTDPNCTTAASSQHKAEDDSDELTYSKVVFPNSTAALLKGTPTGNTSEVLCSVPQVGGSSDPRCAEHDSAPLYSTVTLPQQ</sequence>
<comment type="caution">
    <text evidence="7">The sequence shown here is derived from an EMBL/GenBank/DDBJ whole genome shotgun (WGS) entry which is preliminary data.</text>
</comment>
<dbReference type="AlphaFoldDB" id="A0AAD3NF70"/>
<dbReference type="InterPro" id="IPR013783">
    <property type="entry name" value="Ig-like_fold"/>
</dbReference>
<evidence type="ECO:0000256" key="3">
    <source>
        <dbReference type="ARBA" id="ARBA00023136"/>
    </source>
</evidence>
<feature type="transmembrane region" description="Helical" evidence="5">
    <location>
        <begin position="160"/>
        <end position="182"/>
    </location>
</feature>
<evidence type="ECO:0000256" key="4">
    <source>
        <dbReference type="SAM" id="MobiDB-lite"/>
    </source>
</evidence>
<proteinExistence type="predicted"/>
<dbReference type="Gene3D" id="2.60.40.10">
    <property type="entry name" value="Immunoglobulins"/>
    <property type="match status" value="2"/>
</dbReference>
<dbReference type="Proteomes" id="UP001279410">
    <property type="component" value="Unassembled WGS sequence"/>
</dbReference>
<protein>
    <recommendedName>
        <fullName evidence="6">Immunoglobulin domain-containing protein</fullName>
    </recommendedName>
</protein>